<dbReference type="SUPFAM" id="SSF54060">
    <property type="entry name" value="His-Me finger endonucleases"/>
    <property type="match status" value="1"/>
</dbReference>
<evidence type="ECO:0000256" key="4">
    <source>
        <dbReference type="ARBA" id="ARBA00022801"/>
    </source>
</evidence>
<dbReference type="NCBIfam" id="TIGR04183">
    <property type="entry name" value="Por_Secre_tail"/>
    <property type="match status" value="1"/>
</dbReference>
<dbReference type="Gene3D" id="2.60.40.10">
    <property type="entry name" value="Immunoglobulins"/>
    <property type="match status" value="1"/>
</dbReference>
<evidence type="ECO:0000259" key="7">
    <source>
        <dbReference type="Pfam" id="PF18962"/>
    </source>
</evidence>
<evidence type="ECO:0000313" key="8">
    <source>
        <dbReference type="EMBL" id="MBC9811431.1"/>
    </source>
</evidence>
<sequence>MKKLLIAISIFTASSAFSQVISIASARSTSLGQTVTVSGVVTNGSELGALRYLQDGTAGIAAYGGNVSGINRYDSITVTGPLTEFNGLLEIGTGQSGGNPTYINHGPAQVIPQPLTVPLSAVNEAVEGQLVVINNVTFTTSGSFASGNSTVQVTDGSTTLDIRINGTTNIDGTNIPSGTVSITGVVGQFNTNYQIIPRDLNDIVPYVAPQREINVLVNGTTYLSGTTFYLGTATTANITVENLGVGNLAISGASFTGTQAAAYSTSIVPGTVGPETNNAYTLTVTPTANGSHNATLTISSDDADESSYVINFEAAGTDGLATQPTSNASALTFPVNKAYRVSGSFNAGAGATKYLVLWNNGSAVTGAPVDGTTYQRGDVIGNARVAYVGSATGFTPRGVIANQNYHFAVYAFNGSNGIENYLTTAPAIGSVTSGGQEIGNYYSSISTDQSTFAADLKALTNPHTMITYYNYLQTMLNNFSLRDTTGGQTYVECLYSGHKEVFSGTFTWTDANFSREHVYAHSWMPGNPYNSPEHPAYTDQHNLFPVRMPNVNAVRSNYPFGEVVSVQSSYLDSKFGANAEGRTVYEPRDEIKGDVARALMYMATTYNGTGGGIWAFPEQISFLIMYGQDPEVIRQWHFEDLPDNFEIARNEYIYSVQGNRNPFIDSVDYACYIDFGSMNYNGTGCGPLSVKEVITSNDVLIFPVPASNNLSVLVNNTQISGYELIDLQGRVIITGKEVNAVSTDINVNGLISGSYLLHITTPKGEVTQKVIIK</sequence>
<comment type="caution">
    <text evidence="8">The sequence shown here is derived from an EMBL/GenBank/DDBJ whole genome shotgun (WGS) entry which is preliminary data.</text>
</comment>
<dbReference type="RefSeq" id="WP_216713455.1">
    <property type="nucleotide sequence ID" value="NZ_JACVEL010000001.1"/>
</dbReference>
<dbReference type="Pfam" id="PF04231">
    <property type="entry name" value="Endonuclease_1"/>
    <property type="match status" value="1"/>
</dbReference>
<dbReference type="InterPro" id="IPR007346">
    <property type="entry name" value="Endonuclease-I"/>
</dbReference>
<accession>A0A8J6P7L5</accession>
<dbReference type="Pfam" id="PF18962">
    <property type="entry name" value="Por_Secre_tail"/>
    <property type="match status" value="1"/>
</dbReference>
<protein>
    <submittedName>
        <fullName evidence="8">Endonuclease</fullName>
    </submittedName>
</protein>
<keyword evidence="4" id="KW-0378">Hydrolase</keyword>
<keyword evidence="8" id="KW-0255">Endonuclease</keyword>
<evidence type="ECO:0000256" key="5">
    <source>
        <dbReference type="SAM" id="SignalP"/>
    </source>
</evidence>
<dbReference type="Pfam" id="PF18942">
    <property type="entry name" value="DUF5689"/>
    <property type="match status" value="1"/>
</dbReference>
<dbReference type="InterPro" id="IPR013783">
    <property type="entry name" value="Ig-like_fold"/>
</dbReference>
<reference evidence="8" key="1">
    <citation type="submission" date="2020-09" db="EMBL/GenBank/DDBJ databases">
        <title>Taishania pollutisoli gen. nov., sp. nov., Isolated from Tetrabromobisphenol A-Contaminated Soil.</title>
        <authorList>
            <person name="Chen Q."/>
        </authorList>
    </citation>
    <scope>NUCLEOTIDE SEQUENCE</scope>
    <source>
        <strain evidence="8">CZZ-1</strain>
    </source>
</reference>
<keyword evidence="2" id="KW-0540">Nuclease</keyword>
<dbReference type="InterPro" id="IPR026444">
    <property type="entry name" value="Secre_tail"/>
</dbReference>
<evidence type="ECO:0000256" key="1">
    <source>
        <dbReference type="ARBA" id="ARBA00006429"/>
    </source>
</evidence>
<dbReference type="InterPro" id="IPR044925">
    <property type="entry name" value="His-Me_finger_sf"/>
</dbReference>
<dbReference type="EMBL" id="JACVEL010000001">
    <property type="protein sequence ID" value="MBC9811431.1"/>
    <property type="molecule type" value="Genomic_DNA"/>
</dbReference>
<gene>
    <name evidence="8" type="ORF">H9Y05_02980</name>
</gene>
<evidence type="ECO:0000256" key="2">
    <source>
        <dbReference type="ARBA" id="ARBA00022722"/>
    </source>
</evidence>
<name>A0A8J6P7L5_9FLAO</name>
<proteinExistence type="inferred from homology"/>
<dbReference type="PANTHER" id="PTHR33607">
    <property type="entry name" value="ENDONUCLEASE-1"/>
    <property type="match status" value="1"/>
</dbReference>
<dbReference type="GO" id="GO:0016787">
    <property type="term" value="F:hydrolase activity"/>
    <property type="evidence" value="ECO:0007669"/>
    <property type="project" value="UniProtKB-KW"/>
</dbReference>
<dbReference type="InterPro" id="IPR043744">
    <property type="entry name" value="DUF5689"/>
</dbReference>
<dbReference type="PANTHER" id="PTHR33607:SF2">
    <property type="entry name" value="ENDONUCLEASE-1"/>
    <property type="match status" value="1"/>
</dbReference>
<feature type="signal peptide" evidence="5">
    <location>
        <begin position="1"/>
        <end position="18"/>
    </location>
</feature>
<dbReference type="GO" id="GO:0004519">
    <property type="term" value="F:endonuclease activity"/>
    <property type="evidence" value="ECO:0007669"/>
    <property type="project" value="UniProtKB-KW"/>
</dbReference>
<keyword evidence="9" id="KW-1185">Reference proteome</keyword>
<organism evidence="8 9">
    <name type="scientific">Taishania pollutisoli</name>
    <dbReference type="NCBI Taxonomy" id="2766479"/>
    <lineage>
        <taxon>Bacteria</taxon>
        <taxon>Pseudomonadati</taxon>
        <taxon>Bacteroidota</taxon>
        <taxon>Flavobacteriia</taxon>
        <taxon>Flavobacteriales</taxon>
        <taxon>Crocinitomicaceae</taxon>
        <taxon>Taishania</taxon>
    </lineage>
</organism>
<feature type="domain" description="Secretion system C-terminal sorting" evidence="7">
    <location>
        <begin position="701"/>
        <end position="772"/>
    </location>
</feature>
<dbReference type="AlphaFoldDB" id="A0A8J6P7L5"/>
<dbReference type="Proteomes" id="UP000652681">
    <property type="component" value="Unassembled WGS sequence"/>
</dbReference>
<keyword evidence="3 5" id="KW-0732">Signal</keyword>
<evidence type="ECO:0000259" key="6">
    <source>
        <dbReference type="Pfam" id="PF18942"/>
    </source>
</evidence>
<evidence type="ECO:0000313" key="9">
    <source>
        <dbReference type="Proteomes" id="UP000652681"/>
    </source>
</evidence>
<feature type="domain" description="DUF5689" evidence="6">
    <location>
        <begin position="29"/>
        <end position="203"/>
    </location>
</feature>
<feature type="chain" id="PRO_5035311031" evidence="5">
    <location>
        <begin position="19"/>
        <end position="773"/>
    </location>
</feature>
<evidence type="ECO:0000256" key="3">
    <source>
        <dbReference type="ARBA" id="ARBA00022729"/>
    </source>
</evidence>
<comment type="similarity">
    <text evidence="1">Belongs to the EndA/NucM nuclease family.</text>
</comment>